<feature type="region of interest" description="Disordered" evidence="5">
    <location>
        <begin position="32"/>
        <end position="51"/>
    </location>
</feature>
<comment type="similarity">
    <text evidence="1">Belongs to the peptidase C40 family.</text>
</comment>
<reference evidence="7 8" key="1">
    <citation type="submission" date="2018-09" db="EMBL/GenBank/DDBJ databases">
        <title>Micromonospora sp. nov. MS1-9, isolated from a root of Musa sp.</title>
        <authorList>
            <person name="Kuncharoen N."/>
            <person name="Kudo T."/>
            <person name="Ohkuma M."/>
            <person name="Yuki M."/>
            <person name="Tanasupawat S."/>
        </authorList>
    </citation>
    <scope>NUCLEOTIDE SEQUENCE [LARGE SCALE GENOMIC DNA]</scope>
    <source>
        <strain evidence="7 8">MS1-9</strain>
    </source>
</reference>
<keyword evidence="3" id="KW-0378">Hydrolase</keyword>
<organism evidence="7 8">
    <name type="scientific">Micromonospora musae</name>
    <dbReference type="NCBI Taxonomy" id="1894970"/>
    <lineage>
        <taxon>Bacteria</taxon>
        <taxon>Bacillati</taxon>
        <taxon>Actinomycetota</taxon>
        <taxon>Actinomycetes</taxon>
        <taxon>Micromonosporales</taxon>
        <taxon>Micromonosporaceae</taxon>
        <taxon>Micromonospora</taxon>
    </lineage>
</organism>
<evidence type="ECO:0000313" key="8">
    <source>
        <dbReference type="Proteomes" id="UP000275865"/>
    </source>
</evidence>
<dbReference type="InterPro" id="IPR038765">
    <property type="entry name" value="Papain-like_cys_pep_sf"/>
</dbReference>
<keyword evidence="4" id="KW-0788">Thiol protease</keyword>
<proteinExistence type="inferred from homology"/>
<name>A0A3A9Y1Z5_9ACTN</name>
<dbReference type="Proteomes" id="UP000275865">
    <property type="component" value="Unassembled WGS sequence"/>
</dbReference>
<protein>
    <recommendedName>
        <fullName evidence="6">NlpC/P60 domain-containing protein</fullName>
    </recommendedName>
</protein>
<dbReference type="PROSITE" id="PS51935">
    <property type="entry name" value="NLPC_P60"/>
    <property type="match status" value="1"/>
</dbReference>
<evidence type="ECO:0000256" key="1">
    <source>
        <dbReference type="ARBA" id="ARBA00007074"/>
    </source>
</evidence>
<dbReference type="Pfam" id="PF00877">
    <property type="entry name" value="NLPC_P60"/>
    <property type="match status" value="1"/>
</dbReference>
<evidence type="ECO:0000256" key="2">
    <source>
        <dbReference type="ARBA" id="ARBA00022670"/>
    </source>
</evidence>
<dbReference type="AlphaFoldDB" id="A0A3A9Y1Z5"/>
<feature type="compositionally biased region" description="Polar residues" evidence="5">
    <location>
        <begin position="39"/>
        <end position="48"/>
    </location>
</feature>
<evidence type="ECO:0000256" key="3">
    <source>
        <dbReference type="ARBA" id="ARBA00022801"/>
    </source>
</evidence>
<dbReference type="RefSeq" id="WP_120689418.1">
    <property type="nucleotide sequence ID" value="NZ_RAZT01000007.1"/>
</dbReference>
<dbReference type="SUPFAM" id="SSF54001">
    <property type="entry name" value="Cysteine proteinases"/>
    <property type="match status" value="1"/>
</dbReference>
<evidence type="ECO:0000259" key="6">
    <source>
        <dbReference type="PROSITE" id="PS51935"/>
    </source>
</evidence>
<feature type="domain" description="NlpC/P60" evidence="6">
    <location>
        <begin position="183"/>
        <end position="352"/>
    </location>
</feature>
<dbReference type="EMBL" id="RAZT01000007">
    <property type="protein sequence ID" value="RKN31820.1"/>
    <property type="molecule type" value="Genomic_DNA"/>
</dbReference>
<dbReference type="InterPro" id="IPR000064">
    <property type="entry name" value="NLP_P60_dom"/>
</dbReference>
<evidence type="ECO:0000256" key="4">
    <source>
        <dbReference type="ARBA" id="ARBA00022807"/>
    </source>
</evidence>
<dbReference type="Gene3D" id="3.90.1720.10">
    <property type="entry name" value="endopeptidase domain like (from Nostoc punctiforme)"/>
    <property type="match status" value="1"/>
</dbReference>
<comment type="caution">
    <text evidence="7">The sequence shown here is derived from an EMBL/GenBank/DDBJ whole genome shotgun (WGS) entry which is preliminary data.</text>
</comment>
<gene>
    <name evidence="7" type="ORF">D7044_16210</name>
</gene>
<accession>A0A3A9Y1Z5</accession>
<evidence type="ECO:0000256" key="5">
    <source>
        <dbReference type="SAM" id="MobiDB-lite"/>
    </source>
</evidence>
<evidence type="ECO:0000313" key="7">
    <source>
        <dbReference type="EMBL" id="RKN31820.1"/>
    </source>
</evidence>
<dbReference type="GO" id="GO:0006508">
    <property type="term" value="P:proteolysis"/>
    <property type="evidence" value="ECO:0007669"/>
    <property type="project" value="UniProtKB-KW"/>
</dbReference>
<dbReference type="GO" id="GO:0008234">
    <property type="term" value="F:cysteine-type peptidase activity"/>
    <property type="evidence" value="ECO:0007669"/>
    <property type="project" value="UniProtKB-KW"/>
</dbReference>
<sequence>MRNLRVVLTVLAAVAVVAAGLVVVRLVTGSPNGAAPASSWGTPTPTHSPRNDVERLEQQYKLVDRTRPDRTEVHRRSDNELVATLTVGARTVVVAGPERRFSEPSSTPAEIESTSWVRVAPEPWQTRRGKDEEFVGWLLDQIEDEDPPIDVLAATMQYLADAPDGRNDEGVRYIGDAGFGYVHSADERDGADFYDYLEIPWEFSDSGKKKPSERWDRDLDCSGFVRLIYGYRFGLPLFNDPVSTTVDGLPRTASSMASYARSVLIAAGRTPGKAPADLTALQPGDLVFFSLHKEDPNLITHSGIYLGKDEDGGMRFVSSRETVDGPTFGDVHGDGVVDSGYFGERLRRVIRL</sequence>
<keyword evidence="2" id="KW-0645">Protease</keyword>